<keyword evidence="1" id="KW-0472">Membrane</keyword>
<feature type="transmembrane region" description="Helical" evidence="1">
    <location>
        <begin position="111"/>
        <end position="136"/>
    </location>
</feature>
<feature type="transmembrane region" description="Helical" evidence="1">
    <location>
        <begin position="6"/>
        <end position="27"/>
    </location>
</feature>
<keyword evidence="1" id="KW-0812">Transmembrane</keyword>
<name>A0A6C0EUU6_9ZZZZ</name>
<feature type="transmembrane region" description="Helical" evidence="1">
    <location>
        <begin position="71"/>
        <end position="91"/>
    </location>
</feature>
<evidence type="ECO:0000313" key="2">
    <source>
        <dbReference type="EMBL" id="QHT32954.1"/>
    </source>
</evidence>
<dbReference type="AlphaFoldDB" id="A0A6C0EUU6"/>
<keyword evidence="1" id="KW-1133">Transmembrane helix</keyword>
<protein>
    <submittedName>
        <fullName evidence="2">Uncharacterized protein</fullName>
    </submittedName>
</protein>
<sequence>MIAHPVTTIVNVSILAIILTYISAMKVKCGYCTNIPETQYVTILTTVIMVEVLFVALFPNQAREFFMSNPWAIFILIVINVANIVFLYRFIGQMNVSQCRQCTSEWRRTFLYYYSSFILILYAINIVLMVVALIMLSSNYNPRTQIVAKSGVKRSRK</sequence>
<accession>A0A6C0EUU6</accession>
<organism evidence="2">
    <name type="scientific">viral metagenome</name>
    <dbReference type="NCBI Taxonomy" id="1070528"/>
    <lineage>
        <taxon>unclassified sequences</taxon>
        <taxon>metagenomes</taxon>
        <taxon>organismal metagenomes</taxon>
    </lineage>
</organism>
<evidence type="ECO:0000256" key="1">
    <source>
        <dbReference type="SAM" id="Phobius"/>
    </source>
</evidence>
<proteinExistence type="predicted"/>
<dbReference type="EMBL" id="MN738956">
    <property type="protein sequence ID" value="QHT32954.1"/>
    <property type="molecule type" value="Genomic_DNA"/>
</dbReference>
<reference evidence="2" key="1">
    <citation type="journal article" date="2020" name="Nature">
        <title>Giant virus diversity and host interactions through global metagenomics.</title>
        <authorList>
            <person name="Schulz F."/>
            <person name="Roux S."/>
            <person name="Paez-Espino D."/>
            <person name="Jungbluth S."/>
            <person name="Walsh D.A."/>
            <person name="Denef V.J."/>
            <person name="McMahon K.D."/>
            <person name="Konstantinidis K.T."/>
            <person name="Eloe-Fadrosh E.A."/>
            <person name="Kyrpides N.C."/>
            <person name="Woyke T."/>
        </authorList>
    </citation>
    <scope>NUCLEOTIDE SEQUENCE</scope>
    <source>
        <strain evidence="2">GVMAG-M-3300009161-34</strain>
    </source>
</reference>
<feature type="transmembrane region" description="Helical" evidence="1">
    <location>
        <begin position="39"/>
        <end position="59"/>
    </location>
</feature>